<sequence length="63" mass="7305">MWTAVHMVEGEDLAKELKDKLTQEGFLVRFKPFSKEGDITIYKIMAPEFEARDVHSVIMDLGY</sequence>
<dbReference type="EMBL" id="WSFT01000016">
    <property type="protein sequence ID" value="MBS4537397.1"/>
    <property type="molecule type" value="Genomic_DNA"/>
</dbReference>
<dbReference type="RefSeq" id="WP_203365328.1">
    <property type="nucleotide sequence ID" value="NZ_WSFT01000016.1"/>
</dbReference>
<proteinExistence type="predicted"/>
<reference evidence="1" key="1">
    <citation type="submission" date="2019-12" db="EMBL/GenBank/DDBJ databases">
        <title>Clostridiaceae gen. nov. sp. nov., isolated from sediment in Xinjiang, China.</title>
        <authorList>
            <person name="Zhang R."/>
        </authorList>
    </citation>
    <scope>NUCLEOTIDE SEQUENCE</scope>
    <source>
        <strain evidence="1">D2Q-11</strain>
    </source>
</reference>
<dbReference type="AlphaFoldDB" id="A0A942Z6B4"/>
<keyword evidence="2" id="KW-1185">Reference proteome</keyword>
<comment type="caution">
    <text evidence="1">The sequence shown here is derived from an EMBL/GenBank/DDBJ whole genome shotgun (WGS) entry which is preliminary data.</text>
</comment>
<dbReference type="Proteomes" id="UP000724672">
    <property type="component" value="Unassembled WGS sequence"/>
</dbReference>
<evidence type="ECO:0000313" key="2">
    <source>
        <dbReference type="Proteomes" id="UP000724672"/>
    </source>
</evidence>
<name>A0A942Z6B4_9FIRM</name>
<evidence type="ECO:0000313" key="1">
    <source>
        <dbReference type="EMBL" id="MBS4537397.1"/>
    </source>
</evidence>
<organism evidence="1 2">
    <name type="scientific">Anaeromonas frigoriresistens</name>
    <dbReference type="NCBI Taxonomy" id="2683708"/>
    <lineage>
        <taxon>Bacteria</taxon>
        <taxon>Bacillati</taxon>
        <taxon>Bacillota</taxon>
        <taxon>Tissierellia</taxon>
        <taxon>Tissierellales</taxon>
        <taxon>Thermohalobacteraceae</taxon>
        <taxon>Anaeromonas</taxon>
    </lineage>
</organism>
<protein>
    <submittedName>
        <fullName evidence="1">Uncharacterized protein</fullName>
    </submittedName>
</protein>
<accession>A0A942Z6B4</accession>
<gene>
    <name evidence="1" type="ORF">GOQ27_02925</name>
</gene>